<gene>
    <name evidence="1" type="ORF">Mal48_18360</name>
</gene>
<name>A0A517QLU1_9PLAN</name>
<organism evidence="1 2">
    <name type="scientific">Thalassoglobus polymorphus</name>
    <dbReference type="NCBI Taxonomy" id="2527994"/>
    <lineage>
        <taxon>Bacteria</taxon>
        <taxon>Pseudomonadati</taxon>
        <taxon>Planctomycetota</taxon>
        <taxon>Planctomycetia</taxon>
        <taxon>Planctomycetales</taxon>
        <taxon>Planctomycetaceae</taxon>
        <taxon>Thalassoglobus</taxon>
    </lineage>
</organism>
<evidence type="ECO:0000313" key="2">
    <source>
        <dbReference type="Proteomes" id="UP000315724"/>
    </source>
</evidence>
<dbReference type="AlphaFoldDB" id="A0A517QLU1"/>
<dbReference type="Proteomes" id="UP000315724">
    <property type="component" value="Chromosome"/>
</dbReference>
<sequence length="44" mass="4698">MSGAKNKIAANDEAISESGWKIVAMLRFSSAYPVLSPVPMKSTL</sequence>
<accession>A0A517QLU1</accession>
<evidence type="ECO:0000313" key="1">
    <source>
        <dbReference type="EMBL" id="QDT32589.1"/>
    </source>
</evidence>
<dbReference type="KEGG" id="tpol:Mal48_18360"/>
<protein>
    <submittedName>
        <fullName evidence="1">Uncharacterized protein</fullName>
    </submittedName>
</protein>
<proteinExistence type="predicted"/>
<reference evidence="1 2" key="1">
    <citation type="submission" date="2019-02" db="EMBL/GenBank/DDBJ databases">
        <title>Deep-cultivation of Planctomycetes and their phenomic and genomic characterization uncovers novel biology.</title>
        <authorList>
            <person name="Wiegand S."/>
            <person name="Jogler M."/>
            <person name="Boedeker C."/>
            <person name="Pinto D."/>
            <person name="Vollmers J."/>
            <person name="Rivas-Marin E."/>
            <person name="Kohn T."/>
            <person name="Peeters S.H."/>
            <person name="Heuer A."/>
            <person name="Rast P."/>
            <person name="Oberbeckmann S."/>
            <person name="Bunk B."/>
            <person name="Jeske O."/>
            <person name="Meyerdierks A."/>
            <person name="Storesund J.E."/>
            <person name="Kallscheuer N."/>
            <person name="Luecker S."/>
            <person name="Lage O.M."/>
            <person name="Pohl T."/>
            <person name="Merkel B.J."/>
            <person name="Hornburger P."/>
            <person name="Mueller R.-W."/>
            <person name="Bruemmer F."/>
            <person name="Labrenz M."/>
            <person name="Spormann A.M."/>
            <person name="Op den Camp H."/>
            <person name="Overmann J."/>
            <person name="Amann R."/>
            <person name="Jetten M.S.M."/>
            <person name="Mascher T."/>
            <person name="Medema M.H."/>
            <person name="Devos D.P."/>
            <person name="Kaster A.-K."/>
            <person name="Ovreas L."/>
            <person name="Rohde M."/>
            <person name="Galperin M.Y."/>
            <person name="Jogler C."/>
        </authorList>
    </citation>
    <scope>NUCLEOTIDE SEQUENCE [LARGE SCALE GENOMIC DNA]</scope>
    <source>
        <strain evidence="1 2">Mal48</strain>
    </source>
</reference>
<dbReference type="EMBL" id="CP036267">
    <property type="protein sequence ID" value="QDT32589.1"/>
    <property type="molecule type" value="Genomic_DNA"/>
</dbReference>
<keyword evidence="2" id="KW-1185">Reference proteome</keyword>